<organism evidence="1">
    <name type="scientific">marine sediment metagenome</name>
    <dbReference type="NCBI Taxonomy" id="412755"/>
    <lineage>
        <taxon>unclassified sequences</taxon>
        <taxon>metagenomes</taxon>
        <taxon>ecological metagenomes</taxon>
    </lineage>
</organism>
<gene>
    <name evidence="1" type="ORF">MGSAQ_003226</name>
</gene>
<accession>A0A1B6NPM8</accession>
<name>A0A1B6NPM8_9ZZZZ</name>
<evidence type="ECO:0000313" key="1">
    <source>
        <dbReference type="EMBL" id="KTF05278.1"/>
    </source>
</evidence>
<feature type="non-terminal residue" evidence="1">
    <location>
        <position position="1"/>
    </location>
</feature>
<dbReference type="EMBL" id="AYSL01001890">
    <property type="protein sequence ID" value="KTF05278.1"/>
    <property type="molecule type" value="Genomic_DNA"/>
</dbReference>
<proteinExistence type="predicted"/>
<protein>
    <submittedName>
        <fullName evidence="1">Uncharacterized protein</fullName>
    </submittedName>
</protein>
<sequence length="22" mass="2181">AHSAKPAICATDERGLATANAL</sequence>
<reference evidence="1" key="1">
    <citation type="submission" date="2013-11" db="EMBL/GenBank/DDBJ databases">
        <title>Microbial diversity, functional groups and degradation webs in Northern and Southern Mediterranean and Red Sea marine crude oil polluted sites.</title>
        <authorList>
            <person name="Daffonchio D."/>
            <person name="Mapelli F."/>
            <person name="Ferrer M."/>
            <person name="Richter M."/>
            <person name="Cherif A."/>
            <person name="Malkawi H.I."/>
            <person name="Yakimov M.M."/>
            <person name="Abdel-Fattah Y.R."/>
            <person name="Blaghen M."/>
            <person name="Golyshin P.N."/>
            <person name="Kalogerakis N."/>
            <person name="Boon N."/>
            <person name="Magagnini M."/>
            <person name="Fava F."/>
        </authorList>
    </citation>
    <scope>NUCLEOTIDE SEQUENCE</scope>
</reference>
<comment type="caution">
    <text evidence="1">The sequence shown here is derived from an EMBL/GenBank/DDBJ whole genome shotgun (WGS) entry which is preliminary data.</text>
</comment>
<dbReference type="AlphaFoldDB" id="A0A1B6NPM8"/>